<reference evidence="11 12" key="1">
    <citation type="journal article" date="2017" name="Genome Biol.">
        <title>New reference genome sequences of hot pepper reveal the massive evolution of plant disease-resistance genes by retroduplication.</title>
        <authorList>
            <person name="Kim S."/>
            <person name="Park J."/>
            <person name="Yeom S.I."/>
            <person name="Kim Y.M."/>
            <person name="Seo E."/>
            <person name="Kim K.T."/>
            <person name="Kim M.S."/>
            <person name="Lee J.M."/>
            <person name="Cheong K."/>
            <person name="Shin H.S."/>
            <person name="Kim S.B."/>
            <person name="Han K."/>
            <person name="Lee J."/>
            <person name="Park M."/>
            <person name="Lee H.A."/>
            <person name="Lee H.Y."/>
            <person name="Lee Y."/>
            <person name="Oh S."/>
            <person name="Lee J.H."/>
            <person name="Choi E."/>
            <person name="Choi E."/>
            <person name="Lee S.E."/>
            <person name="Jeon J."/>
            <person name="Kim H."/>
            <person name="Choi G."/>
            <person name="Song H."/>
            <person name="Lee J."/>
            <person name="Lee S.C."/>
            <person name="Kwon J.K."/>
            <person name="Lee H.Y."/>
            <person name="Koo N."/>
            <person name="Hong Y."/>
            <person name="Kim R.W."/>
            <person name="Kang W.H."/>
            <person name="Huh J.H."/>
            <person name="Kang B.C."/>
            <person name="Yang T.J."/>
            <person name="Lee Y.H."/>
            <person name="Bennetzen J.L."/>
            <person name="Choi D."/>
        </authorList>
    </citation>
    <scope>NUCLEOTIDE SEQUENCE [LARGE SCALE GENOMIC DNA]</scope>
    <source>
        <strain evidence="12">cv. PBC81</strain>
    </source>
</reference>
<accession>A0A2G2WGH4</accession>
<keyword evidence="10" id="KW-0732">Signal</keyword>
<dbReference type="GO" id="GO:0004650">
    <property type="term" value="F:polygalacturonase activity"/>
    <property type="evidence" value="ECO:0007669"/>
    <property type="project" value="InterPro"/>
</dbReference>
<reference evidence="12" key="2">
    <citation type="journal article" date="2017" name="J. Anim. Genet.">
        <title>Multiple reference genome sequences of hot pepper reveal the massive evolution of plant disease resistance genes by retroduplication.</title>
        <authorList>
            <person name="Kim S."/>
            <person name="Park J."/>
            <person name="Yeom S.-I."/>
            <person name="Kim Y.-M."/>
            <person name="Seo E."/>
            <person name="Kim K.-T."/>
            <person name="Kim M.-S."/>
            <person name="Lee J.M."/>
            <person name="Cheong K."/>
            <person name="Shin H.-S."/>
            <person name="Kim S.-B."/>
            <person name="Han K."/>
            <person name="Lee J."/>
            <person name="Park M."/>
            <person name="Lee H.-A."/>
            <person name="Lee H.-Y."/>
            <person name="Lee Y."/>
            <person name="Oh S."/>
            <person name="Lee J.H."/>
            <person name="Choi E."/>
            <person name="Choi E."/>
            <person name="Lee S.E."/>
            <person name="Jeon J."/>
            <person name="Kim H."/>
            <person name="Choi G."/>
            <person name="Song H."/>
            <person name="Lee J."/>
            <person name="Lee S.-C."/>
            <person name="Kwon J.-K."/>
            <person name="Lee H.-Y."/>
            <person name="Koo N."/>
            <person name="Hong Y."/>
            <person name="Kim R.W."/>
            <person name="Kang W.-H."/>
            <person name="Huh J.H."/>
            <person name="Kang B.-C."/>
            <person name="Yang T.-J."/>
            <person name="Lee Y.-H."/>
            <person name="Bennetzen J.L."/>
            <person name="Choi D."/>
        </authorList>
    </citation>
    <scope>NUCLEOTIDE SEQUENCE [LARGE SCALE GENOMIC DNA]</scope>
    <source>
        <strain evidence="12">cv. PBC81</strain>
    </source>
</reference>
<dbReference type="SUPFAM" id="SSF51126">
    <property type="entry name" value="Pectin lyase-like"/>
    <property type="match status" value="1"/>
</dbReference>
<evidence type="ECO:0000313" key="11">
    <source>
        <dbReference type="EMBL" id="PHT44356.1"/>
    </source>
</evidence>
<dbReference type="InterPro" id="IPR012334">
    <property type="entry name" value="Pectin_lyas_fold"/>
</dbReference>
<evidence type="ECO:0008006" key="13">
    <source>
        <dbReference type="Google" id="ProtNLM"/>
    </source>
</evidence>
<evidence type="ECO:0000256" key="5">
    <source>
        <dbReference type="ARBA" id="ARBA00022801"/>
    </source>
</evidence>
<dbReference type="EMBL" id="MLFT02000006">
    <property type="protein sequence ID" value="PHT44356.1"/>
    <property type="molecule type" value="Genomic_DNA"/>
</dbReference>
<dbReference type="Pfam" id="PF00295">
    <property type="entry name" value="Glyco_hydro_28"/>
    <property type="match status" value="1"/>
</dbReference>
<dbReference type="OrthoDB" id="187139at2759"/>
<dbReference type="InterPro" id="IPR000743">
    <property type="entry name" value="Glyco_hydro_28"/>
</dbReference>
<name>A0A2G2WGH4_CAPBA</name>
<evidence type="ECO:0000256" key="9">
    <source>
        <dbReference type="RuleBase" id="RU361169"/>
    </source>
</evidence>
<feature type="chain" id="PRO_5013928599" description="Polygalacturonase" evidence="10">
    <location>
        <begin position="30"/>
        <end position="410"/>
    </location>
</feature>
<gene>
    <name evidence="11" type="ORF">CQW23_13514</name>
</gene>
<dbReference type="SMART" id="SM00710">
    <property type="entry name" value="PbH1"/>
    <property type="match status" value="5"/>
</dbReference>
<evidence type="ECO:0000256" key="10">
    <source>
        <dbReference type="SAM" id="SignalP"/>
    </source>
</evidence>
<keyword evidence="4" id="KW-0964">Secreted</keyword>
<feature type="signal peptide" evidence="10">
    <location>
        <begin position="1"/>
        <end position="29"/>
    </location>
</feature>
<evidence type="ECO:0000256" key="8">
    <source>
        <dbReference type="PROSITE-ProRule" id="PRU10052"/>
    </source>
</evidence>
<evidence type="ECO:0000256" key="6">
    <source>
        <dbReference type="ARBA" id="ARBA00023295"/>
    </source>
</evidence>
<dbReference type="PROSITE" id="PS00502">
    <property type="entry name" value="POLYGALACTURONASE"/>
    <property type="match status" value="1"/>
</dbReference>
<dbReference type="InterPro" id="IPR006626">
    <property type="entry name" value="PbH1"/>
</dbReference>
<keyword evidence="5 9" id="KW-0378">Hydrolase</keyword>
<dbReference type="AlphaFoldDB" id="A0A2G2WGH4"/>
<comment type="subcellular location">
    <subcellularLocation>
        <location evidence="1">Secreted</location>
        <location evidence="1">Cell wall</location>
    </subcellularLocation>
</comment>
<evidence type="ECO:0000256" key="4">
    <source>
        <dbReference type="ARBA" id="ARBA00022525"/>
    </source>
</evidence>
<proteinExistence type="inferred from homology"/>
<dbReference type="GO" id="GO:0071555">
    <property type="term" value="P:cell wall organization"/>
    <property type="evidence" value="ECO:0007669"/>
    <property type="project" value="UniProtKB-KW"/>
</dbReference>
<keyword evidence="6 9" id="KW-0326">Glycosidase</keyword>
<comment type="similarity">
    <text evidence="2 9">Belongs to the glycosyl hydrolase 28 family.</text>
</comment>
<feature type="active site" evidence="8">
    <location>
        <position position="259"/>
    </location>
</feature>
<evidence type="ECO:0000256" key="3">
    <source>
        <dbReference type="ARBA" id="ARBA00022512"/>
    </source>
</evidence>
<dbReference type="PANTHER" id="PTHR31375">
    <property type="match status" value="1"/>
</dbReference>
<keyword evidence="12" id="KW-1185">Reference proteome</keyword>
<dbReference type="Gene3D" id="2.160.20.10">
    <property type="entry name" value="Single-stranded right-handed beta-helix, Pectin lyase-like"/>
    <property type="match status" value="1"/>
</dbReference>
<dbReference type="FunFam" id="2.160.20.10:FF:000004">
    <property type="entry name" value="Pectin lyase-like superfamily protein"/>
    <property type="match status" value="1"/>
</dbReference>
<organism evidence="11 12">
    <name type="scientific">Capsicum baccatum</name>
    <name type="common">Peruvian pepper</name>
    <dbReference type="NCBI Taxonomy" id="33114"/>
    <lineage>
        <taxon>Eukaryota</taxon>
        <taxon>Viridiplantae</taxon>
        <taxon>Streptophyta</taxon>
        <taxon>Embryophyta</taxon>
        <taxon>Tracheophyta</taxon>
        <taxon>Spermatophyta</taxon>
        <taxon>Magnoliopsida</taxon>
        <taxon>eudicotyledons</taxon>
        <taxon>Gunneridae</taxon>
        <taxon>Pentapetalae</taxon>
        <taxon>asterids</taxon>
        <taxon>lamiids</taxon>
        <taxon>Solanales</taxon>
        <taxon>Solanaceae</taxon>
        <taxon>Solanoideae</taxon>
        <taxon>Capsiceae</taxon>
        <taxon>Capsicum</taxon>
    </lineage>
</organism>
<evidence type="ECO:0000256" key="2">
    <source>
        <dbReference type="ARBA" id="ARBA00008834"/>
    </source>
</evidence>
<dbReference type="STRING" id="33114.A0A2G2WGH4"/>
<comment type="caution">
    <text evidence="11">The sequence shown here is derived from an EMBL/GenBank/DDBJ whole genome shotgun (WGS) entry which is preliminary data.</text>
</comment>
<protein>
    <recommendedName>
        <fullName evidence="13">Polygalacturonase</fullName>
    </recommendedName>
</protein>
<evidence type="ECO:0000256" key="7">
    <source>
        <dbReference type="ARBA" id="ARBA00023316"/>
    </source>
</evidence>
<keyword evidence="7" id="KW-0961">Cell wall biogenesis/degradation</keyword>
<keyword evidence="3" id="KW-0134">Cell wall</keyword>
<evidence type="ECO:0000256" key="1">
    <source>
        <dbReference type="ARBA" id="ARBA00004191"/>
    </source>
</evidence>
<dbReference type="InterPro" id="IPR011050">
    <property type="entry name" value="Pectin_lyase_fold/virulence"/>
</dbReference>
<sequence length="410" mass="43401">MAIPKLQIHNVGLIFLFGIAIFSSKVADSATFGSRRGLLEAESTVFDVTKHGAKPEEGDSTMGFMAAWKAACQSTGPAKVVVPPGTFTTGETIFQGPCKCPKPLILEIQGTLMSNKDISLYSRAAWLIIEKVEGVTVTGGGTLNGQGKDSWQFADRSGASPPLPSSLVFTGVKGCSINNISFVDSKGVHLKISESSDVSVSNLKITAPDSSPNTDGLHISSVTNINITDSDIGTGDDCIGIGHGSNNILVSNIKCGPGHGLSIGSLGKREAEKDVKGIIIRNCTLKGTTNGARIKTYMDSPSSLQVSDVLYEDIVLDDVKNPIIIDQHYNSKNRKKESTVKVKDVRFKNIRGTTNSKIPVALNCSEAMPCEGLELHDIDIAPIGNVPIQPTACQNAKPIFGGKITTGECK</sequence>
<evidence type="ECO:0000313" key="12">
    <source>
        <dbReference type="Proteomes" id="UP000224567"/>
    </source>
</evidence>
<dbReference type="GO" id="GO:0005975">
    <property type="term" value="P:carbohydrate metabolic process"/>
    <property type="evidence" value="ECO:0007669"/>
    <property type="project" value="InterPro"/>
</dbReference>
<dbReference type="Proteomes" id="UP000224567">
    <property type="component" value="Unassembled WGS sequence"/>
</dbReference>